<keyword evidence="2" id="KW-1185">Reference proteome</keyword>
<name>A0A402AKX7_9CHLR</name>
<organism evidence="1 2">
    <name type="scientific">Dictyobacter kobayashii</name>
    <dbReference type="NCBI Taxonomy" id="2014872"/>
    <lineage>
        <taxon>Bacteria</taxon>
        <taxon>Bacillati</taxon>
        <taxon>Chloroflexota</taxon>
        <taxon>Ktedonobacteria</taxon>
        <taxon>Ktedonobacterales</taxon>
        <taxon>Dictyobacteraceae</taxon>
        <taxon>Dictyobacter</taxon>
    </lineage>
</organism>
<evidence type="ECO:0000313" key="2">
    <source>
        <dbReference type="Proteomes" id="UP000287188"/>
    </source>
</evidence>
<accession>A0A402AKX7</accession>
<comment type="caution">
    <text evidence="1">The sequence shown here is derived from an EMBL/GenBank/DDBJ whole genome shotgun (WGS) entry which is preliminary data.</text>
</comment>
<proteinExistence type="predicted"/>
<dbReference type="EMBL" id="BIFS01000001">
    <property type="protein sequence ID" value="GCE19777.1"/>
    <property type="molecule type" value="Genomic_DNA"/>
</dbReference>
<reference evidence="2" key="1">
    <citation type="submission" date="2018-12" db="EMBL/GenBank/DDBJ databases">
        <title>Tengunoibacter tsumagoiensis gen. nov., sp. nov., Dictyobacter kobayashii sp. nov., D. alpinus sp. nov., and D. joshuensis sp. nov. and description of Dictyobacteraceae fam. nov. within the order Ktedonobacterales isolated from Tengu-no-mugimeshi.</title>
        <authorList>
            <person name="Wang C.M."/>
            <person name="Zheng Y."/>
            <person name="Sakai Y."/>
            <person name="Toyoda A."/>
            <person name="Minakuchi Y."/>
            <person name="Abe K."/>
            <person name="Yokota A."/>
            <person name="Yabe S."/>
        </authorList>
    </citation>
    <scope>NUCLEOTIDE SEQUENCE [LARGE SCALE GENOMIC DNA]</scope>
    <source>
        <strain evidence="2">Uno11</strain>
    </source>
</reference>
<gene>
    <name evidence="1" type="ORF">KDK_35770</name>
</gene>
<sequence>MSQLSDSTQRTILFLIADTGAGHRSAANAISNALRLISQREQEEWLAKSQAVARADGATPERSRISTAESEIPPPPTYRIEIVDVFEEYSRFPLREAVKLYGPLFAITLNCLERSFTAVTVRVL</sequence>
<evidence type="ECO:0008006" key="3">
    <source>
        <dbReference type="Google" id="ProtNLM"/>
    </source>
</evidence>
<dbReference type="Proteomes" id="UP000287188">
    <property type="component" value="Unassembled WGS sequence"/>
</dbReference>
<dbReference type="AlphaFoldDB" id="A0A402AKX7"/>
<dbReference type="RefSeq" id="WP_246035383.1">
    <property type="nucleotide sequence ID" value="NZ_BIFS01000001.1"/>
</dbReference>
<evidence type="ECO:0000313" key="1">
    <source>
        <dbReference type="EMBL" id="GCE19777.1"/>
    </source>
</evidence>
<protein>
    <recommendedName>
        <fullName evidence="3">Diacylglycerol glucosyltransferase N-terminal domain-containing protein</fullName>
    </recommendedName>
</protein>